<evidence type="ECO:0000259" key="4">
    <source>
        <dbReference type="PROSITE" id="PS50835"/>
    </source>
</evidence>
<protein>
    <recommendedName>
        <fullName evidence="4">Ig-like domain-containing protein</fullName>
    </recommendedName>
</protein>
<dbReference type="SUPFAM" id="SSF48726">
    <property type="entry name" value="Immunoglobulin"/>
    <property type="match status" value="1"/>
</dbReference>
<proteinExistence type="predicted"/>
<comment type="caution">
    <text evidence="5">The sequence shown here is derived from an EMBL/GenBank/DDBJ whole genome shotgun (WGS) entry which is preliminary data.</text>
</comment>
<dbReference type="InterPro" id="IPR051170">
    <property type="entry name" value="Neural/epithelial_adhesion"/>
</dbReference>
<name>A0A8S9XK33_APOLU</name>
<dbReference type="GO" id="GO:0043005">
    <property type="term" value="C:neuron projection"/>
    <property type="evidence" value="ECO:0007669"/>
    <property type="project" value="TreeGrafter"/>
</dbReference>
<dbReference type="InterPro" id="IPR013098">
    <property type="entry name" value="Ig_I-set"/>
</dbReference>
<sequence length="167" mass="18417">MSSSPNTHSFAPSIRVPNQLLGAPLGTDVTLLCYVEAFPNTINYWVKNGGEMLLDGSKYHVKESRSGYKVLMSLKIRLFIITDVGTYNCVSTNSLGKAEGTLRLYEIKLSSLDPAEDNQALSLGELAESSRGEKSRSELKKDSSCWRVSSEPTHLLIASSLLWWLST</sequence>
<keyword evidence="2" id="KW-1015">Disulfide bond</keyword>
<keyword evidence="3" id="KW-0393">Immunoglobulin domain</keyword>
<reference evidence="5" key="1">
    <citation type="journal article" date="2021" name="Mol. Ecol. Resour.">
        <title>Apolygus lucorum genome provides insights into omnivorousness and mesophyll feeding.</title>
        <authorList>
            <person name="Liu Y."/>
            <person name="Liu H."/>
            <person name="Wang H."/>
            <person name="Huang T."/>
            <person name="Liu B."/>
            <person name="Yang B."/>
            <person name="Yin L."/>
            <person name="Li B."/>
            <person name="Zhang Y."/>
            <person name="Zhang S."/>
            <person name="Jiang F."/>
            <person name="Zhang X."/>
            <person name="Ren Y."/>
            <person name="Wang B."/>
            <person name="Wang S."/>
            <person name="Lu Y."/>
            <person name="Wu K."/>
            <person name="Fan W."/>
            <person name="Wang G."/>
        </authorList>
    </citation>
    <scope>NUCLEOTIDE SEQUENCE</scope>
    <source>
        <strain evidence="5">12Hb</strain>
    </source>
</reference>
<organism evidence="5 6">
    <name type="scientific">Apolygus lucorum</name>
    <name type="common">Small green plant bug</name>
    <name type="synonym">Lygocoris lucorum</name>
    <dbReference type="NCBI Taxonomy" id="248454"/>
    <lineage>
        <taxon>Eukaryota</taxon>
        <taxon>Metazoa</taxon>
        <taxon>Ecdysozoa</taxon>
        <taxon>Arthropoda</taxon>
        <taxon>Hexapoda</taxon>
        <taxon>Insecta</taxon>
        <taxon>Pterygota</taxon>
        <taxon>Neoptera</taxon>
        <taxon>Paraneoptera</taxon>
        <taxon>Hemiptera</taxon>
        <taxon>Heteroptera</taxon>
        <taxon>Panheteroptera</taxon>
        <taxon>Cimicomorpha</taxon>
        <taxon>Miridae</taxon>
        <taxon>Mirini</taxon>
        <taxon>Apolygus</taxon>
    </lineage>
</organism>
<dbReference type="Gene3D" id="2.60.40.10">
    <property type="entry name" value="Immunoglobulins"/>
    <property type="match status" value="1"/>
</dbReference>
<dbReference type="AlphaFoldDB" id="A0A8S9XK33"/>
<dbReference type="PANTHER" id="PTHR12231:SF271">
    <property type="entry name" value="DPR-INTERACTING PROTEIN GAMMA"/>
    <property type="match status" value="1"/>
</dbReference>
<gene>
    <name evidence="5" type="ORF">GE061_016394</name>
</gene>
<evidence type="ECO:0000313" key="6">
    <source>
        <dbReference type="Proteomes" id="UP000466442"/>
    </source>
</evidence>
<dbReference type="InterPro" id="IPR007110">
    <property type="entry name" value="Ig-like_dom"/>
</dbReference>
<dbReference type="EMBL" id="WIXP02000007">
    <property type="protein sequence ID" value="KAF6207945.1"/>
    <property type="molecule type" value="Genomic_DNA"/>
</dbReference>
<evidence type="ECO:0000313" key="5">
    <source>
        <dbReference type="EMBL" id="KAF6207945.1"/>
    </source>
</evidence>
<keyword evidence="6" id="KW-1185">Reference proteome</keyword>
<dbReference type="Pfam" id="PF07679">
    <property type="entry name" value="I-set"/>
    <property type="match status" value="1"/>
</dbReference>
<evidence type="ECO:0000256" key="2">
    <source>
        <dbReference type="ARBA" id="ARBA00023157"/>
    </source>
</evidence>
<dbReference type="InterPro" id="IPR036179">
    <property type="entry name" value="Ig-like_dom_sf"/>
</dbReference>
<dbReference type="OrthoDB" id="10012075at2759"/>
<dbReference type="Proteomes" id="UP000466442">
    <property type="component" value="Unassembled WGS sequence"/>
</dbReference>
<accession>A0A8S9XK33</accession>
<keyword evidence="1" id="KW-0677">Repeat</keyword>
<feature type="domain" description="Ig-like" evidence="4">
    <location>
        <begin position="12"/>
        <end position="110"/>
    </location>
</feature>
<dbReference type="InterPro" id="IPR013783">
    <property type="entry name" value="Ig-like_fold"/>
</dbReference>
<evidence type="ECO:0000256" key="1">
    <source>
        <dbReference type="ARBA" id="ARBA00022737"/>
    </source>
</evidence>
<evidence type="ECO:0000256" key="3">
    <source>
        <dbReference type="ARBA" id="ARBA00023319"/>
    </source>
</evidence>
<dbReference type="PANTHER" id="PTHR12231">
    <property type="entry name" value="CTX-RELATED TYPE I TRANSMEMBRANE PROTEIN"/>
    <property type="match status" value="1"/>
</dbReference>
<dbReference type="PROSITE" id="PS50835">
    <property type="entry name" value="IG_LIKE"/>
    <property type="match status" value="1"/>
</dbReference>